<dbReference type="CDD" id="cd21037">
    <property type="entry name" value="MLKL_NTD"/>
    <property type="match status" value="1"/>
</dbReference>
<dbReference type="Proteomes" id="UP000623467">
    <property type="component" value="Unassembled WGS sequence"/>
</dbReference>
<keyword evidence="3" id="KW-1185">Reference proteome</keyword>
<keyword evidence="2" id="KW-0808">Transferase</keyword>
<reference evidence="2" key="1">
    <citation type="submission" date="2020-05" db="EMBL/GenBank/DDBJ databases">
        <title>Mycena genomes resolve the evolution of fungal bioluminescence.</title>
        <authorList>
            <person name="Tsai I.J."/>
        </authorList>
    </citation>
    <scope>NUCLEOTIDE SEQUENCE</scope>
    <source>
        <strain evidence="2">160909Yilan</strain>
    </source>
</reference>
<protein>
    <submittedName>
        <fullName evidence="2">Protein kinase domain-containing protein</fullName>
    </submittedName>
</protein>
<dbReference type="GO" id="GO:0016301">
    <property type="term" value="F:kinase activity"/>
    <property type="evidence" value="ECO:0007669"/>
    <property type="project" value="UniProtKB-KW"/>
</dbReference>
<comment type="caution">
    <text evidence="2">The sequence shown here is derived from an EMBL/GenBank/DDBJ whole genome shotgun (WGS) entry which is preliminary data.</text>
</comment>
<evidence type="ECO:0000256" key="1">
    <source>
        <dbReference type="SAM" id="MobiDB-lite"/>
    </source>
</evidence>
<name>A0A8H6XIY3_9AGAR</name>
<dbReference type="InterPro" id="IPR059179">
    <property type="entry name" value="MLKL-like_MCAfunc"/>
</dbReference>
<keyword evidence="2" id="KW-0418">Kinase</keyword>
<accession>A0A8H6XIY3</accession>
<sequence>MTNHAASLIALHVCGSLNGLRISFHSVLEESREVREGDLDEPIKKLLGTLQQVAELLAKLAHQPFLKRYLKREETLRQIERCHTLLTDSVTIFSVAICFVSLPSNYSPVDAIQISVQIRVLKHIQAVERARVGMPAPTPADLSLGLENVEKNAKAASDTAVLRAIVEWNALENKQDSVRDAADLRAVLNLALTQNSDFEMLRILQLDRENLPEAVKILQRALEDAEAEVLPAYTPGVGPPEYAAIGADQKLLVGVIGALQRMSKTAVKKPLSPTESIASVPNLPEPDGPASSRSSLALSNDGSGSGASLELYDENGLLAEQHKERSYRILLQHDFHPSLSLPLWNPIPVSIGTVGYLDGRSGLFVTLFEIPSADRDAMTIKTRQYARRTAAQRGFDMLTGVVSSWISDTDSPSISHTYSHPLQRASYLIADPATCTYVDGTRTAKEWFKNNVDLIIREYGITPPNRKRRSQIRY</sequence>
<dbReference type="OrthoDB" id="3058143at2759"/>
<organism evidence="2 3">
    <name type="scientific">Mycena sanguinolenta</name>
    <dbReference type="NCBI Taxonomy" id="230812"/>
    <lineage>
        <taxon>Eukaryota</taxon>
        <taxon>Fungi</taxon>
        <taxon>Dikarya</taxon>
        <taxon>Basidiomycota</taxon>
        <taxon>Agaricomycotina</taxon>
        <taxon>Agaricomycetes</taxon>
        <taxon>Agaricomycetidae</taxon>
        <taxon>Agaricales</taxon>
        <taxon>Marasmiineae</taxon>
        <taxon>Mycenaceae</taxon>
        <taxon>Mycena</taxon>
    </lineage>
</organism>
<dbReference type="AlphaFoldDB" id="A0A8H6XIY3"/>
<feature type="region of interest" description="Disordered" evidence="1">
    <location>
        <begin position="270"/>
        <end position="301"/>
    </location>
</feature>
<evidence type="ECO:0000313" key="3">
    <source>
        <dbReference type="Proteomes" id="UP000623467"/>
    </source>
</evidence>
<dbReference type="EMBL" id="JACAZH010000026">
    <property type="protein sequence ID" value="KAF7341912.1"/>
    <property type="molecule type" value="Genomic_DNA"/>
</dbReference>
<proteinExistence type="predicted"/>
<gene>
    <name evidence="2" type="ORF">MSAN_02047100</name>
</gene>
<evidence type="ECO:0000313" key="2">
    <source>
        <dbReference type="EMBL" id="KAF7341912.1"/>
    </source>
</evidence>
<feature type="compositionally biased region" description="Polar residues" evidence="1">
    <location>
        <begin position="291"/>
        <end position="301"/>
    </location>
</feature>